<proteinExistence type="inferred from homology"/>
<name>A0AAN0J321_AMPQE</name>
<reference evidence="9" key="1">
    <citation type="journal article" date="2010" name="Nature">
        <title>The Amphimedon queenslandica genome and the evolution of animal complexity.</title>
        <authorList>
            <person name="Srivastava M."/>
            <person name="Simakov O."/>
            <person name="Chapman J."/>
            <person name="Fahey B."/>
            <person name="Gauthier M.E."/>
            <person name="Mitros T."/>
            <person name="Richards G.S."/>
            <person name="Conaco C."/>
            <person name="Dacre M."/>
            <person name="Hellsten U."/>
            <person name="Larroux C."/>
            <person name="Putnam N.H."/>
            <person name="Stanke M."/>
            <person name="Adamska M."/>
            <person name="Darling A."/>
            <person name="Degnan S.M."/>
            <person name="Oakley T.H."/>
            <person name="Plachetzki D.C."/>
            <person name="Zhai Y."/>
            <person name="Adamski M."/>
            <person name="Calcino A."/>
            <person name="Cummins S.F."/>
            <person name="Goodstein D.M."/>
            <person name="Harris C."/>
            <person name="Jackson D.J."/>
            <person name="Leys S.P."/>
            <person name="Shu S."/>
            <person name="Woodcroft B.J."/>
            <person name="Vervoort M."/>
            <person name="Kosik K.S."/>
            <person name="Manning G."/>
            <person name="Degnan B.M."/>
            <person name="Rokhsar D.S."/>
        </authorList>
    </citation>
    <scope>NUCLEOTIDE SEQUENCE [LARGE SCALE GENOMIC DNA]</scope>
</reference>
<sequence>MSARILKNSVSYIHGLSVHNETRELLAGVLEGSRAHLARAITLIETKHPGKHQQAQWLLTSLLSHRNKLKKSNKLRDTFRIGFSGSPGAGKSTLIETLGKSLTGLDHRVAVLAVDPSSSRTGGSILGDKTRMPKLSSDPNAFIRPSPSGGTLGGVTRNTQEAILLCEGAGYDVIIVETVGVGQSETVVADMVDMFVLLVPPAAGDELQGLKKGIVELADLVLVTKADGDLLPAARRIQTEYSSALRLVRRALNYPWKPRVLRVSSFTNEGVNEAWETMTEYKETLLEKDLFNEKRMLQQKTWLWYHIQWQLMERFHSDPVVNDHLKDQEESVMAGRLTPGTAADNLIKFFIKQ</sequence>
<dbReference type="Pfam" id="PF03308">
    <property type="entry name" value="MeaB"/>
    <property type="match status" value="1"/>
</dbReference>
<dbReference type="KEGG" id="aqu:100639355"/>
<dbReference type="NCBIfam" id="NF006958">
    <property type="entry name" value="PRK09435.1"/>
    <property type="match status" value="1"/>
</dbReference>
<keyword evidence="2" id="KW-0547">Nucleotide-binding</keyword>
<dbReference type="GO" id="GO:0005525">
    <property type="term" value="F:GTP binding"/>
    <property type="evidence" value="ECO:0007669"/>
    <property type="project" value="UniProtKB-KW"/>
</dbReference>
<keyword evidence="3" id="KW-0378">Hydrolase</keyword>
<accession>A0AAN0J321</accession>
<comment type="function">
    <text evidence="6">GTPase, binds and hydrolyzes GTP. Involved in intracellular vitamin B12 metabolism, mediates the transport of cobalamin (Cbl) into mitochondria for the final steps of adenosylcobalamin (AdoCbl) synthesis. Functions as a G-protein chaperone that assists AdoCbl cofactor delivery from MMAB to the methylmalonyl-CoA mutase (MMUT). Plays a dual role as both a protectase and a reactivase for MMUT. Protects MMUT from progressive inactivation by oxidation by decreasing the rate of the formation of the oxidized inactive cofactor hydroxocobalamin (OH2Cbl). Additionally acts a reactivase by promoting the replacement of OH2Cbl by the active cofactor AdoCbl, restoring the activity of MMUT in the presence and hydrolysis of GTP.</text>
</comment>
<dbReference type="FunFam" id="3.40.50.300:FF:000647">
    <property type="entry name" value="Methylmalonic aciduria type A homolog, mitochondrial"/>
    <property type="match status" value="1"/>
</dbReference>
<evidence type="ECO:0000313" key="9">
    <source>
        <dbReference type="Proteomes" id="UP000007879"/>
    </source>
</evidence>
<evidence type="ECO:0000256" key="6">
    <source>
        <dbReference type="ARBA" id="ARBA00056794"/>
    </source>
</evidence>
<dbReference type="Gene3D" id="1.10.287.130">
    <property type="match status" value="1"/>
</dbReference>
<dbReference type="GO" id="GO:0003924">
    <property type="term" value="F:GTPase activity"/>
    <property type="evidence" value="ECO:0007669"/>
    <property type="project" value="InterPro"/>
</dbReference>
<evidence type="ECO:0000256" key="5">
    <source>
        <dbReference type="ARBA" id="ARBA00048548"/>
    </source>
</evidence>
<dbReference type="NCBIfam" id="TIGR00750">
    <property type="entry name" value="lao"/>
    <property type="match status" value="1"/>
</dbReference>
<dbReference type="PANTHER" id="PTHR23408:SF3">
    <property type="entry name" value="METHYLMALONIC ACIDURIA TYPE A PROTEIN, MITOCHONDRIAL"/>
    <property type="match status" value="1"/>
</dbReference>
<dbReference type="Gene3D" id="1.20.5.170">
    <property type="match status" value="1"/>
</dbReference>
<reference evidence="8" key="2">
    <citation type="submission" date="2024-06" db="UniProtKB">
        <authorList>
            <consortium name="EnsemblMetazoa"/>
        </authorList>
    </citation>
    <scope>IDENTIFICATION</scope>
</reference>
<dbReference type="PANTHER" id="PTHR23408">
    <property type="entry name" value="METHYLMALONYL-COA MUTASE"/>
    <property type="match status" value="1"/>
</dbReference>
<dbReference type="SUPFAM" id="SSF52540">
    <property type="entry name" value="P-loop containing nucleoside triphosphate hydrolases"/>
    <property type="match status" value="1"/>
</dbReference>
<protein>
    <recommendedName>
        <fullName evidence="10">AAA+ ATPase domain-containing protein</fullName>
    </recommendedName>
</protein>
<organism evidence="8 9">
    <name type="scientific">Amphimedon queenslandica</name>
    <name type="common">Sponge</name>
    <dbReference type="NCBI Taxonomy" id="400682"/>
    <lineage>
        <taxon>Eukaryota</taxon>
        <taxon>Metazoa</taxon>
        <taxon>Porifera</taxon>
        <taxon>Demospongiae</taxon>
        <taxon>Heteroscleromorpha</taxon>
        <taxon>Haplosclerida</taxon>
        <taxon>Niphatidae</taxon>
        <taxon>Amphimedon</taxon>
    </lineage>
</organism>
<evidence type="ECO:0000256" key="3">
    <source>
        <dbReference type="ARBA" id="ARBA00022801"/>
    </source>
</evidence>
<dbReference type="Gene3D" id="3.40.50.300">
    <property type="entry name" value="P-loop containing nucleotide triphosphate hydrolases"/>
    <property type="match status" value="1"/>
</dbReference>
<comment type="catalytic activity">
    <reaction evidence="5">
        <text>GTP + H2O = GDP + phosphate + H(+)</text>
        <dbReference type="Rhea" id="RHEA:19669"/>
        <dbReference type="ChEBI" id="CHEBI:15377"/>
        <dbReference type="ChEBI" id="CHEBI:15378"/>
        <dbReference type="ChEBI" id="CHEBI:37565"/>
        <dbReference type="ChEBI" id="CHEBI:43474"/>
        <dbReference type="ChEBI" id="CHEBI:58189"/>
    </reaction>
</comment>
<comment type="subunit">
    <text evidence="7">Homodimer. Interacts with MMUT (the apoenzyme form); the interaction is GTP dependent.</text>
</comment>
<dbReference type="AlphaFoldDB" id="A0AAN0J321"/>
<dbReference type="CDD" id="cd03114">
    <property type="entry name" value="MMAA-like"/>
    <property type="match status" value="1"/>
</dbReference>
<evidence type="ECO:0008006" key="10">
    <source>
        <dbReference type="Google" id="ProtNLM"/>
    </source>
</evidence>
<evidence type="ECO:0000256" key="7">
    <source>
        <dbReference type="ARBA" id="ARBA00062796"/>
    </source>
</evidence>
<evidence type="ECO:0000256" key="1">
    <source>
        <dbReference type="ARBA" id="ARBA00009625"/>
    </source>
</evidence>
<dbReference type="GeneID" id="100639355"/>
<dbReference type="InterPro" id="IPR005129">
    <property type="entry name" value="GTPase_ArgK"/>
</dbReference>
<keyword evidence="9" id="KW-1185">Reference proteome</keyword>
<evidence type="ECO:0000256" key="2">
    <source>
        <dbReference type="ARBA" id="ARBA00022741"/>
    </source>
</evidence>
<dbReference type="GO" id="GO:0005737">
    <property type="term" value="C:cytoplasm"/>
    <property type="evidence" value="ECO:0007669"/>
    <property type="project" value="TreeGrafter"/>
</dbReference>
<evidence type="ECO:0000256" key="4">
    <source>
        <dbReference type="ARBA" id="ARBA00023134"/>
    </source>
</evidence>
<comment type="similarity">
    <text evidence="1">Belongs to the SIMIBI class G3E GTPase family. ArgK/MeaB subfamily.</text>
</comment>
<dbReference type="Proteomes" id="UP000007879">
    <property type="component" value="Unassembled WGS sequence"/>
</dbReference>
<keyword evidence="4" id="KW-0342">GTP-binding</keyword>
<evidence type="ECO:0000313" key="8">
    <source>
        <dbReference type="EnsemblMetazoa" id="XP_019851133.1"/>
    </source>
</evidence>
<dbReference type="RefSeq" id="XP_019851133.1">
    <property type="nucleotide sequence ID" value="XM_019995574.1"/>
</dbReference>
<dbReference type="InterPro" id="IPR027417">
    <property type="entry name" value="P-loop_NTPase"/>
</dbReference>
<dbReference type="EnsemblMetazoa" id="XM_019995574.1">
    <property type="protein sequence ID" value="XP_019851133.1"/>
    <property type="gene ID" value="LOC100639355"/>
</dbReference>